<evidence type="ECO:0000313" key="2">
    <source>
        <dbReference type="EMBL" id="KAK3295639.1"/>
    </source>
</evidence>
<keyword evidence="3" id="KW-1185">Reference proteome</keyword>
<dbReference type="Gene3D" id="1.25.40.10">
    <property type="entry name" value="Tetratricopeptide repeat domain"/>
    <property type="match status" value="1"/>
</dbReference>
<feature type="region of interest" description="Disordered" evidence="1">
    <location>
        <begin position="244"/>
        <end position="263"/>
    </location>
</feature>
<dbReference type="InterPro" id="IPR011990">
    <property type="entry name" value="TPR-like_helical_dom_sf"/>
</dbReference>
<comment type="caution">
    <text evidence="2">The sequence shown here is derived from an EMBL/GenBank/DDBJ whole genome shotgun (WGS) entry which is preliminary data.</text>
</comment>
<feature type="region of interest" description="Disordered" evidence="1">
    <location>
        <begin position="33"/>
        <end position="76"/>
    </location>
</feature>
<reference evidence="2" key="1">
    <citation type="journal article" date="2023" name="Mol. Phylogenet. Evol.">
        <title>Genome-scale phylogeny and comparative genomics of the fungal order Sordariales.</title>
        <authorList>
            <person name="Hensen N."/>
            <person name="Bonometti L."/>
            <person name="Westerberg I."/>
            <person name="Brannstrom I.O."/>
            <person name="Guillou S."/>
            <person name="Cros-Aarteil S."/>
            <person name="Calhoun S."/>
            <person name="Haridas S."/>
            <person name="Kuo A."/>
            <person name="Mondo S."/>
            <person name="Pangilinan J."/>
            <person name="Riley R."/>
            <person name="LaButti K."/>
            <person name="Andreopoulos B."/>
            <person name="Lipzen A."/>
            <person name="Chen C."/>
            <person name="Yan M."/>
            <person name="Daum C."/>
            <person name="Ng V."/>
            <person name="Clum A."/>
            <person name="Steindorff A."/>
            <person name="Ohm R.A."/>
            <person name="Martin F."/>
            <person name="Silar P."/>
            <person name="Natvig D.O."/>
            <person name="Lalanne C."/>
            <person name="Gautier V."/>
            <person name="Ament-Velasquez S.L."/>
            <person name="Kruys A."/>
            <person name="Hutchinson M.I."/>
            <person name="Powell A.J."/>
            <person name="Barry K."/>
            <person name="Miller A.N."/>
            <person name="Grigoriev I.V."/>
            <person name="Debuchy R."/>
            <person name="Gladieux P."/>
            <person name="Hiltunen Thoren M."/>
            <person name="Johannesson H."/>
        </authorList>
    </citation>
    <scope>NUCLEOTIDE SEQUENCE</scope>
    <source>
        <strain evidence="2">CBS 168.71</strain>
    </source>
</reference>
<accession>A0AAE0LSW9</accession>
<feature type="compositionally biased region" description="Basic and acidic residues" evidence="1">
    <location>
        <begin position="376"/>
        <end position="392"/>
    </location>
</feature>
<name>A0AAE0LSW9_9PEZI</name>
<dbReference type="RefSeq" id="XP_062659153.1">
    <property type="nucleotide sequence ID" value="XM_062803795.1"/>
</dbReference>
<proteinExistence type="predicted"/>
<protein>
    <submittedName>
        <fullName evidence="2">Uncharacterized protein</fullName>
    </submittedName>
</protein>
<reference evidence="2" key="2">
    <citation type="submission" date="2023-06" db="EMBL/GenBank/DDBJ databases">
        <authorList>
            <consortium name="Lawrence Berkeley National Laboratory"/>
            <person name="Haridas S."/>
            <person name="Hensen N."/>
            <person name="Bonometti L."/>
            <person name="Westerberg I."/>
            <person name="Brannstrom I.O."/>
            <person name="Guillou S."/>
            <person name="Cros-Aarteil S."/>
            <person name="Calhoun S."/>
            <person name="Kuo A."/>
            <person name="Mondo S."/>
            <person name="Pangilinan J."/>
            <person name="Riley R."/>
            <person name="Labutti K."/>
            <person name="Andreopoulos B."/>
            <person name="Lipzen A."/>
            <person name="Chen C."/>
            <person name="Yanf M."/>
            <person name="Daum C."/>
            <person name="Ng V."/>
            <person name="Clum A."/>
            <person name="Steindorff A."/>
            <person name="Ohm R."/>
            <person name="Martin F."/>
            <person name="Silar P."/>
            <person name="Natvig D."/>
            <person name="Lalanne C."/>
            <person name="Gautier V."/>
            <person name="Ament-Velasquez S.L."/>
            <person name="Kruys A."/>
            <person name="Hutchinson M.I."/>
            <person name="Powell A.J."/>
            <person name="Barry K."/>
            <person name="Miller A.N."/>
            <person name="Grigoriev I.V."/>
            <person name="Debuchy R."/>
            <person name="Gladieux P."/>
            <person name="Thoren M.H."/>
            <person name="Johannesson H."/>
        </authorList>
    </citation>
    <scope>NUCLEOTIDE SEQUENCE</scope>
    <source>
        <strain evidence="2">CBS 168.71</strain>
    </source>
</reference>
<dbReference type="Proteomes" id="UP001278766">
    <property type="component" value="Unassembled WGS sequence"/>
</dbReference>
<gene>
    <name evidence="2" type="ORF">B0H64DRAFT_395836</name>
</gene>
<dbReference type="EMBL" id="JAUEPN010000004">
    <property type="protein sequence ID" value="KAK3295639.1"/>
    <property type="molecule type" value="Genomic_DNA"/>
</dbReference>
<organism evidence="2 3">
    <name type="scientific">Chaetomium fimeti</name>
    <dbReference type="NCBI Taxonomy" id="1854472"/>
    <lineage>
        <taxon>Eukaryota</taxon>
        <taxon>Fungi</taxon>
        <taxon>Dikarya</taxon>
        <taxon>Ascomycota</taxon>
        <taxon>Pezizomycotina</taxon>
        <taxon>Sordariomycetes</taxon>
        <taxon>Sordariomycetidae</taxon>
        <taxon>Sordariales</taxon>
        <taxon>Chaetomiaceae</taxon>
        <taxon>Chaetomium</taxon>
    </lineage>
</organism>
<evidence type="ECO:0000313" key="3">
    <source>
        <dbReference type="Proteomes" id="UP001278766"/>
    </source>
</evidence>
<dbReference type="GeneID" id="87840743"/>
<dbReference type="AlphaFoldDB" id="A0AAE0LSW9"/>
<sequence length="398" mass="43972">MFSLRASVPARRAACAILQPNVLTSQLLVPPCHGQAQQQQPPHHQQRQQRRQYAMRSPSLSKRPRPGPAAPVDPLFKDVPVPSVDLWREFKNKRGLGDVTPETCLHAFTQFCLVASGGFSSGEPAIILQRDFNIDLITLHYTALPLITGEARLGTVGYSMLFVASNMGYIPSTITAMGIVTQSGKQPDFAKSKTWRALETNFKRLLRTENNPDVFTVQGLVLLHQGQPDSYVLSFFDKAIQAAGGTSPRTADQPGPGEQGIPAIRKPRWTYENFCHLERGRLLLKRNRTEEAVASFKTAALELDHPDGYVELAKLLPDDAPERETYLLMAAQTGNFEACRLLALYMADKAADPALPRDDRAHAGKMAREWAMIGPDPEKRGEVEAQVNEKLKGTTPLG</sequence>
<feature type="region of interest" description="Disordered" evidence="1">
    <location>
        <begin position="372"/>
        <end position="398"/>
    </location>
</feature>
<evidence type="ECO:0000256" key="1">
    <source>
        <dbReference type="SAM" id="MobiDB-lite"/>
    </source>
</evidence>